<gene>
    <name evidence="5" type="ORF">IGS68_13140</name>
</gene>
<dbReference type="SMART" id="SM00895">
    <property type="entry name" value="FCD"/>
    <property type="match status" value="1"/>
</dbReference>
<dbReference type="Pfam" id="PF07729">
    <property type="entry name" value="FCD"/>
    <property type="match status" value="1"/>
</dbReference>
<evidence type="ECO:0000313" key="6">
    <source>
        <dbReference type="Proteomes" id="UP000595197"/>
    </source>
</evidence>
<dbReference type="PROSITE" id="PS50949">
    <property type="entry name" value="HTH_GNTR"/>
    <property type="match status" value="1"/>
</dbReference>
<protein>
    <submittedName>
        <fullName evidence="5">FadR family transcriptional regulator</fullName>
    </submittedName>
</protein>
<feature type="domain" description="HTH gntR-type" evidence="4">
    <location>
        <begin position="5"/>
        <end position="73"/>
    </location>
</feature>
<dbReference type="InterPro" id="IPR011711">
    <property type="entry name" value="GntR_C"/>
</dbReference>
<keyword evidence="2" id="KW-0238">DNA-binding</keyword>
<dbReference type="InterPro" id="IPR008920">
    <property type="entry name" value="TF_FadR/GntR_C"/>
</dbReference>
<dbReference type="SMART" id="SM00345">
    <property type="entry name" value="HTH_GNTR"/>
    <property type="match status" value="1"/>
</dbReference>
<keyword evidence="6" id="KW-1185">Reference proteome</keyword>
<evidence type="ECO:0000256" key="1">
    <source>
        <dbReference type="ARBA" id="ARBA00023015"/>
    </source>
</evidence>
<sequence>MTTNGVDPQGTLTQLRAFLAQAPLTVDSRLPPERELCRQLGVSRGELRKALATLEAEGQLWRHVGKGTFIGSRPTESLADLSVTTSRTNPAEVMQTRLLIEPEIARMAALNATAADIAEMRTCMARSRTATTWRQYESWDNRLHRSIAEATRNTLLLTIFDTLNAVRRAVAWGRLRANRTQPDPQHHSFAEHEAIVAAIADRDMEQAAQAMRRHLQTVERKLLNQHQ</sequence>
<keyword evidence="3" id="KW-0804">Transcription</keyword>
<evidence type="ECO:0000256" key="3">
    <source>
        <dbReference type="ARBA" id="ARBA00023163"/>
    </source>
</evidence>
<accession>A0ABX7BCF3</accession>
<dbReference type="InterPro" id="IPR036388">
    <property type="entry name" value="WH-like_DNA-bd_sf"/>
</dbReference>
<evidence type="ECO:0000256" key="2">
    <source>
        <dbReference type="ARBA" id="ARBA00023125"/>
    </source>
</evidence>
<name>A0ABX7BCF3_9PROT</name>
<dbReference type="Gene3D" id="1.10.10.10">
    <property type="entry name" value="Winged helix-like DNA-binding domain superfamily/Winged helix DNA-binding domain"/>
    <property type="match status" value="1"/>
</dbReference>
<keyword evidence="1" id="KW-0805">Transcription regulation</keyword>
<dbReference type="CDD" id="cd07377">
    <property type="entry name" value="WHTH_GntR"/>
    <property type="match status" value="1"/>
</dbReference>
<dbReference type="EMBL" id="CP067420">
    <property type="protein sequence ID" value="QQP92083.1"/>
    <property type="molecule type" value="Genomic_DNA"/>
</dbReference>
<dbReference type="Gene3D" id="1.20.120.530">
    <property type="entry name" value="GntR ligand-binding domain-like"/>
    <property type="match status" value="1"/>
</dbReference>
<evidence type="ECO:0000313" key="5">
    <source>
        <dbReference type="EMBL" id="QQP92083.1"/>
    </source>
</evidence>
<organism evidence="5 6">
    <name type="scientific">Skermanella cutis</name>
    <dbReference type="NCBI Taxonomy" id="2775420"/>
    <lineage>
        <taxon>Bacteria</taxon>
        <taxon>Pseudomonadati</taxon>
        <taxon>Pseudomonadota</taxon>
        <taxon>Alphaproteobacteria</taxon>
        <taxon>Rhodospirillales</taxon>
        <taxon>Azospirillaceae</taxon>
        <taxon>Skermanella</taxon>
    </lineage>
</organism>
<evidence type="ECO:0000259" key="4">
    <source>
        <dbReference type="PROSITE" id="PS50949"/>
    </source>
</evidence>
<dbReference type="PANTHER" id="PTHR43537:SF5">
    <property type="entry name" value="UXU OPERON TRANSCRIPTIONAL REGULATOR"/>
    <property type="match status" value="1"/>
</dbReference>
<dbReference type="InterPro" id="IPR000524">
    <property type="entry name" value="Tscrpt_reg_HTH_GntR"/>
</dbReference>
<proteinExistence type="predicted"/>
<dbReference type="InterPro" id="IPR036390">
    <property type="entry name" value="WH_DNA-bd_sf"/>
</dbReference>
<dbReference type="SUPFAM" id="SSF48008">
    <property type="entry name" value="GntR ligand-binding domain-like"/>
    <property type="match status" value="1"/>
</dbReference>
<dbReference type="RefSeq" id="WP_201080643.1">
    <property type="nucleotide sequence ID" value="NZ_CP067420.1"/>
</dbReference>
<dbReference type="PANTHER" id="PTHR43537">
    <property type="entry name" value="TRANSCRIPTIONAL REGULATOR, GNTR FAMILY"/>
    <property type="match status" value="1"/>
</dbReference>
<dbReference type="SUPFAM" id="SSF46785">
    <property type="entry name" value="Winged helix' DNA-binding domain"/>
    <property type="match status" value="1"/>
</dbReference>
<dbReference type="Pfam" id="PF00392">
    <property type="entry name" value="GntR"/>
    <property type="match status" value="1"/>
</dbReference>
<reference evidence="5" key="1">
    <citation type="submission" date="2021-02" db="EMBL/GenBank/DDBJ databases">
        <title>Skermanella TT6 skin isolate.</title>
        <authorList>
            <person name="Lee K."/>
            <person name="Ganzorig M."/>
        </authorList>
    </citation>
    <scope>NUCLEOTIDE SEQUENCE</scope>
    <source>
        <strain evidence="5">TT6</strain>
    </source>
</reference>
<dbReference type="Proteomes" id="UP000595197">
    <property type="component" value="Chromosome"/>
</dbReference>
<dbReference type="PRINTS" id="PR00035">
    <property type="entry name" value="HTHGNTR"/>
</dbReference>